<feature type="domain" description="ELMO armadillo-like helical" evidence="1">
    <location>
        <begin position="94"/>
        <end position="150"/>
    </location>
</feature>
<keyword evidence="2" id="KW-1185">Reference proteome</keyword>
<evidence type="ECO:0000313" key="3">
    <source>
        <dbReference type="RefSeq" id="XP_006823660.1"/>
    </source>
</evidence>
<reference evidence="3" key="1">
    <citation type="submission" date="2025-08" db="UniProtKB">
        <authorList>
            <consortium name="RefSeq"/>
        </authorList>
    </citation>
    <scope>IDENTIFICATION</scope>
    <source>
        <tissue evidence="3">Testes</tissue>
    </source>
</reference>
<gene>
    <name evidence="3" type="primary">LOC102810365</name>
</gene>
<proteinExistence type="predicted"/>
<name>A0ABM0MUG9_SACKO</name>
<organism evidence="2 3">
    <name type="scientific">Saccoglossus kowalevskii</name>
    <name type="common">Acorn worm</name>
    <dbReference type="NCBI Taxonomy" id="10224"/>
    <lineage>
        <taxon>Eukaryota</taxon>
        <taxon>Metazoa</taxon>
        <taxon>Hemichordata</taxon>
        <taxon>Enteropneusta</taxon>
        <taxon>Harrimaniidae</taxon>
        <taxon>Saccoglossus</taxon>
    </lineage>
</organism>
<dbReference type="GeneID" id="102810365"/>
<accession>A0ABM0MUG9</accession>
<dbReference type="Pfam" id="PF11841">
    <property type="entry name" value="ELMO_ARM"/>
    <property type="match status" value="1"/>
</dbReference>
<feature type="non-terminal residue" evidence="3">
    <location>
        <position position="150"/>
    </location>
</feature>
<dbReference type="RefSeq" id="XP_006823660.1">
    <property type="nucleotide sequence ID" value="XM_006823597.1"/>
</dbReference>
<dbReference type="Gene3D" id="1.25.10.10">
    <property type="entry name" value="Leucine-rich Repeat Variant"/>
    <property type="match status" value="1"/>
</dbReference>
<dbReference type="InterPro" id="IPR011989">
    <property type="entry name" value="ARM-like"/>
</dbReference>
<evidence type="ECO:0000259" key="1">
    <source>
        <dbReference type="Pfam" id="PF11841"/>
    </source>
</evidence>
<protein>
    <submittedName>
        <fullName evidence="3">Engulfment and cell motility protein 2-like</fullName>
    </submittedName>
</protein>
<sequence length="150" mass="16935">MYFAIQDKPLVKIIKELCDGWNIADPDQYALQQTEGELVYITEKNRHDINGKILTLTISPGKAAQEVFEKISVGKMEEKKDALKRLAKHSSDVTFAGEFISRKGVEMLVERVEKGTETGEVLAFSLKAFLELMDHGIVSWDILSSTFVKR</sequence>
<dbReference type="Proteomes" id="UP000694865">
    <property type="component" value="Unplaced"/>
</dbReference>
<dbReference type="InterPro" id="IPR024574">
    <property type="entry name" value="ELMO_ARM"/>
</dbReference>
<evidence type="ECO:0000313" key="2">
    <source>
        <dbReference type="Proteomes" id="UP000694865"/>
    </source>
</evidence>